<reference evidence="1" key="1">
    <citation type="journal article" date="2015" name="Nature">
        <title>Complex archaea that bridge the gap between prokaryotes and eukaryotes.</title>
        <authorList>
            <person name="Spang A."/>
            <person name="Saw J.H."/>
            <person name="Jorgensen S.L."/>
            <person name="Zaremba-Niedzwiedzka K."/>
            <person name="Martijn J."/>
            <person name="Lind A.E."/>
            <person name="van Eijk R."/>
            <person name="Schleper C."/>
            <person name="Guy L."/>
            <person name="Ettema T.J."/>
        </authorList>
    </citation>
    <scope>NUCLEOTIDE SEQUENCE</scope>
</reference>
<evidence type="ECO:0000313" key="1">
    <source>
        <dbReference type="EMBL" id="KKN63769.1"/>
    </source>
</evidence>
<accession>A0A0F9S9U4</accession>
<comment type="caution">
    <text evidence="1">The sequence shown here is derived from an EMBL/GenBank/DDBJ whole genome shotgun (WGS) entry which is preliminary data.</text>
</comment>
<protein>
    <submittedName>
        <fullName evidence="1">Uncharacterized protein</fullName>
    </submittedName>
</protein>
<sequence length="83" mass="9546">MKVDSAKIIKEYLGAVAEAKGQEMADKTELYYERGWFWYNPAVKYPDGSIGPRGWPYGQRSKDIIVLTNFYLGVARKNREGRP</sequence>
<dbReference type="EMBL" id="LAZR01000580">
    <property type="protein sequence ID" value="KKN63769.1"/>
    <property type="molecule type" value="Genomic_DNA"/>
</dbReference>
<dbReference type="AlphaFoldDB" id="A0A0F9S9U4"/>
<name>A0A0F9S9U4_9ZZZZ</name>
<proteinExistence type="predicted"/>
<gene>
    <name evidence="1" type="ORF">LCGC14_0498730</name>
</gene>
<organism evidence="1">
    <name type="scientific">marine sediment metagenome</name>
    <dbReference type="NCBI Taxonomy" id="412755"/>
    <lineage>
        <taxon>unclassified sequences</taxon>
        <taxon>metagenomes</taxon>
        <taxon>ecological metagenomes</taxon>
    </lineage>
</organism>